<comment type="caution">
    <text evidence="9">The sequence shown here is derived from an EMBL/GenBank/DDBJ whole genome shotgun (WGS) entry which is preliminary data.</text>
</comment>
<reference evidence="9 10" key="1">
    <citation type="submission" date="2019-08" db="EMBL/GenBank/DDBJ databases">
        <authorList>
            <person name="Seo M.-J."/>
        </authorList>
    </citation>
    <scope>NUCLEOTIDE SEQUENCE [LARGE SCALE GENOMIC DNA]</scope>
    <source>
        <strain evidence="9 10">KIGAM108</strain>
    </source>
</reference>
<evidence type="ECO:0000256" key="3">
    <source>
        <dbReference type="ARBA" id="ARBA00022676"/>
    </source>
</evidence>
<evidence type="ECO:0000256" key="8">
    <source>
        <dbReference type="SAM" id="Phobius"/>
    </source>
</evidence>
<gene>
    <name evidence="9" type="ORF">FY528_20405</name>
</gene>
<keyword evidence="7 8" id="KW-0472">Membrane</keyword>
<sequence>MTLSGPPTATLPQPPAGGYYRWLLVLVVAVFVGSLYQRVLHGDEAWIGEQAYWAAKEGRVRSELFRGLLHAEQRQWVYHWLFVWQGAGVIRLVGWSALVLKLISLTYLGAFLLVSYRHLRAHFLPTAPACYLFYALLLGNTLVVEYGYVFRPEVMLMFLGFGSWIFLQRYLHTAQPRSLYVLLAALLAGLAALTHFNGLIFVVAGAGLLLLRRRFGAMLVFSGVALGVFSACFWDVIAHEAWAVYIRQLTPAMKHAQPRLLTYLGYVLDEQKRFFHSPAEVTLSLLVLTSAVVLYKSRYRTPRLADAVLYLLFMIGALACLAQGKTTKYLLLYLPHLCLVITLAFVHQPPRPAWLPKALQVLLALYLVANIGFTGYLFSQHEDQPTQNRQLAQQLTRYRHSRVVAPLEFIFHEMEAFSIQGTTCYKVLMETGQIPDGGLSLFEEAARFQRQVIILDENSRHVLGVPVPVPGQRYGQYRYAYRFQKFYVYELQ</sequence>
<keyword evidence="2" id="KW-1003">Cell membrane</keyword>
<dbReference type="Proteomes" id="UP000322791">
    <property type="component" value="Unassembled WGS sequence"/>
</dbReference>
<feature type="transmembrane region" description="Helical" evidence="8">
    <location>
        <begin position="358"/>
        <end position="378"/>
    </location>
</feature>
<evidence type="ECO:0000256" key="7">
    <source>
        <dbReference type="ARBA" id="ARBA00023136"/>
    </source>
</evidence>
<dbReference type="GO" id="GO:0005886">
    <property type="term" value="C:plasma membrane"/>
    <property type="evidence" value="ECO:0007669"/>
    <property type="project" value="UniProtKB-SubCell"/>
</dbReference>
<keyword evidence="5 8" id="KW-0812">Transmembrane</keyword>
<keyword evidence="3" id="KW-0328">Glycosyltransferase</keyword>
<evidence type="ECO:0000256" key="1">
    <source>
        <dbReference type="ARBA" id="ARBA00004651"/>
    </source>
</evidence>
<evidence type="ECO:0000256" key="4">
    <source>
        <dbReference type="ARBA" id="ARBA00022679"/>
    </source>
</evidence>
<feature type="transmembrane region" description="Helical" evidence="8">
    <location>
        <begin position="330"/>
        <end position="346"/>
    </location>
</feature>
<keyword evidence="10" id="KW-1185">Reference proteome</keyword>
<feature type="transmembrane region" description="Helical" evidence="8">
    <location>
        <begin position="131"/>
        <end position="149"/>
    </location>
</feature>
<feature type="transmembrane region" description="Helical" evidence="8">
    <location>
        <begin position="307"/>
        <end position="324"/>
    </location>
</feature>
<feature type="transmembrane region" description="Helical" evidence="8">
    <location>
        <begin position="274"/>
        <end position="295"/>
    </location>
</feature>
<dbReference type="EMBL" id="VTHL01000035">
    <property type="protein sequence ID" value="TYZ05852.1"/>
    <property type="molecule type" value="Genomic_DNA"/>
</dbReference>
<name>A0A5D6UT86_9BACT</name>
<keyword evidence="4" id="KW-0808">Transferase</keyword>
<evidence type="ECO:0000313" key="9">
    <source>
        <dbReference type="EMBL" id="TYZ05852.1"/>
    </source>
</evidence>
<dbReference type="GO" id="GO:0009103">
    <property type="term" value="P:lipopolysaccharide biosynthetic process"/>
    <property type="evidence" value="ECO:0007669"/>
    <property type="project" value="UniProtKB-ARBA"/>
</dbReference>
<evidence type="ECO:0000313" key="10">
    <source>
        <dbReference type="Proteomes" id="UP000322791"/>
    </source>
</evidence>
<dbReference type="PANTHER" id="PTHR33908">
    <property type="entry name" value="MANNOSYLTRANSFERASE YKCB-RELATED"/>
    <property type="match status" value="1"/>
</dbReference>
<evidence type="ECO:0000256" key="2">
    <source>
        <dbReference type="ARBA" id="ARBA00022475"/>
    </source>
</evidence>
<evidence type="ECO:0000256" key="5">
    <source>
        <dbReference type="ARBA" id="ARBA00022692"/>
    </source>
</evidence>
<dbReference type="PANTHER" id="PTHR33908:SF11">
    <property type="entry name" value="MEMBRANE PROTEIN"/>
    <property type="match status" value="1"/>
</dbReference>
<dbReference type="AlphaFoldDB" id="A0A5D6UT86"/>
<feature type="transmembrane region" description="Helical" evidence="8">
    <location>
        <begin position="218"/>
        <end position="237"/>
    </location>
</feature>
<dbReference type="RefSeq" id="WP_149072868.1">
    <property type="nucleotide sequence ID" value="NZ_VTHL01000035.1"/>
</dbReference>
<comment type="subcellular location">
    <subcellularLocation>
        <location evidence="1">Cell membrane</location>
        <topology evidence="1">Multi-pass membrane protein</topology>
    </subcellularLocation>
</comment>
<proteinExistence type="predicted"/>
<protein>
    <recommendedName>
        <fullName evidence="11">Glycosyltransferase RgtA/B/C/D-like domain-containing protein</fullName>
    </recommendedName>
</protein>
<dbReference type="GO" id="GO:0016763">
    <property type="term" value="F:pentosyltransferase activity"/>
    <property type="evidence" value="ECO:0007669"/>
    <property type="project" value="TreeGrafter"/>
</dbReference>
<accession>A0A5D6UT86</accession>
<feature type="transmembrane region" description="Helical" evidence="8">
    <location>
        <begin position="20"/>
        <end position="36"/>
    </location>
</feature>
<evidence type="ECO:0008006" key="11">
    <source>
        <dbReference type="Google" id="ProtNLM"/>
    </source>
</evidence>
<evidence type="ECO:0000256" key="6">
    <source>
        <dbReference type="ARBA" id="ARBA00022989"/>
    </source>
</evidence>
<keyword evidence="6 8" id="KW-1133">Transmembrane helix</keyword>
<feature type="transmembrane region" description="Helical" evidence="8">
    <location>
        <begin position="154"/>
        <end position="172"/>
    </location>
</feature>
<feature type="transmembrane region" description="Helical" evidence="8">
    <location>
        <begin position="178"/>
        <end position="211"/>
    </location>
</feature>
<feature type="transmembrane region" description="Helical" evidence="8">
    <location>
        <begin position="98"/>
        <end position="119"/>
    </location>
</feature>
<organism evidence="9 10">
    <name type="scientific">Hymenobacter lutimineralis</name>
    <dbReference type="NCBI Taxonomy" id="2606448"/>
    <lineage>
        <taxon>Bacteria</taxon>
        <taxon>Pseudomonadati</taxon>
        <taxon>Bacteroidota</taxon>
        <taxon>Cytophagia</taxon>
        <taxon>Cytophagales</taxon>
        <taxon>Hymenobacteraceae</taxon>
        <taxon>Hymenobacter</taxon>
    </lineage>
</organism>
<dbReference type="InterPro" id="IPR050297">
    <property type="entry name" value="LipidA_mod_glycosyltrf_83"/>
</dbReference>